<gene>
    <name evidence="1" type="ORF">SAMN05660976_01184</name>
</gene>
<evidence type="ECO:0000313" key="2">
    <source>
        <dbReference type="Proteomes" id="UP000198953"/>
    </source>
</evidence>
<keyword evidence="2" id="KW-1185">Reference proteome</keyword>
<dbReference type="AlphaFoldDB" id="A0A1H7JNC8"/>
<proteinExistence type="predicted"/>
<name>A0A1H7JNC8_9ACTN</name>
<accession>A0A1H7JNC8</accession>
<dbReference type="EMBL" id="FOBF01000002">
    <property type="protein sequence ID" value="SEK76173.1"/>
    <property type="molecule type" value="Genomic_DNA"/>
</dbReference>
<evidence type="ECO:0000313" key="1">
    <source>
        <dbReference type="EMBL" id="SEK76173.1"/>
    </source>
</evidence>
<sequence>MDSPGLLLVGEWGGTFDVSAPVRRGEEAVPTESRRVASVGRCDGLWDRLSGERCAVRPRPSLGERELDVQSMVTWETLS</sequence>
<dbReference type="Proteomes" id="UP000198953">
    <property type="component" value="Unassembled WGS sequence"/>
</dbReference>
<organism evidence="1 2">
    <name type="scientific">Nonomuraea pusilla</name>
    <dbReference type="NCBI Taxonomy" id="46177"/>
    <lineage>
        <taxon>Bacteria</taxon>
        <taxon>Bacillati</taxon>
        <taxon>Actinomycetota</taxon>
        <taxon>Actinomycetes</taxon>
        <taxon>Streptosporangiales</taxon>
        <taxon>Streptosporangiaceae</taxon>
        <taxon>Nonomuraea</taxon>
    </lineage>
</organism>
<reference evidence="1 2" key="1">
    <citation type="submission" date="2016-10" db="EMBL/GenBank/DDBJ databases">
        <authorList>
            <person name="de Groot N.N."/>
        </authorList>
    </citation>
    <scope>NUCLEOTIDE SEQUENCE [LARGE SCALE GENOMIC DNA]</scope>
    <source>
        <strain evidence="1 2">DSM 43357</strain>
    </source>
</reference>
<protein>
    <submittedName>
        <fullName evidence="1">Uncharacterized protein</fullName>
    </submittedName>
</protein>